<dbReference type="Gene3D" id="4.10.240.10">
    <property type="entry name" value="Zn(2)-C6 fungal-type DNA-binding domain"/>
    <property type="match status" value="1"/>
</dbReference>
<evidence type="ECO:0000313" key="7">
    <source>
        <dbReference type="EMBL" id="KAH8705820.1"/>
    </source>
</evidence>
<keyword evidence="3" id="KW-0238">DNA-binding</keyword>
<keyword evidence="8" id="KW-1185">Reference proteome</keyword>
<dbReference type="PANTHER" id="PTHR37534:SF49">
    <property type="entry name" value="LYSINE BIOSYNTHESIS REGULATORY PROTEIN LYS14"/>
    <property type="match status" value="1"/>
</dbReference>
<evidence type="ECO:0000259" key="6">
    <source>
        <dbReference type="PROSITE" id="PS50048"/>
    </source>
</evidence>
<keyword evidence="5" id="KW-0539">Nucleus</keyword>
<dbReference type="CDD" id="cd00067">
    <property type="entry name" value="GAL4"/>
    <property type="match status" value="1"/>
</dbReference>
<dbReference type="GO" id="GO:0000976">
    <property type="term" value="F:transcription cis-regulatory region binding"/>
    <property type="evidence" value="ECO:0007669"/>
    <property type="project" value="TreeGrafter"/>
</dbReference>
<dbReference type="EMBL" id="JAJTJA010000001">
    <property type="protein sequence ID" value="KAH8705820.1"/>
    <property type="molecule type" value="Genomic_DNA"/>
</dbReference>
<evidence type="ECO:0000256" key="3">
    <source>
        <dbReference type="ARBA" id="ARBA00023125"/>
    </source>
</evidence>
<dbReference type="PANTHER" id="PTHR37534">
    <property type="entry name" value="TRANSCRIPTIONAL ACTIVATOR PROTEIN UGA3"/>
    <property type="match status" value="1"/>
</dbReference>
<evidence type="ECO:0000256" key="1">
    <source>
        <dbReference type="ARBA" id="ARBA00004123"/>
    </source>
</evidence>
<evidence type="ECO:0000313" key="8">
    <source>
        <dbReference type="Proteomes" id="UP001201262"/>
    </source>
</evidence>
<dbReference type="GeneID" id="70245251"/>
<dbReference type="GO" id="GO:0045944">
    <property type="term" value="P:positive regulation of transcription by RNA polymerase II"/>
    <property type="evidence" value="ECO:0007669"/>
    <property type="project" value="TreeGrafter"/>
</dbReference>
<feature type="domain" description="Zn(2)-C6 fungal-type" evidence="6">
    <location>
        <begin position="26"/>
        <end position="54"/>
    </location>
</feature>
<comment type="caution">
    <text evidence="7">The sequence shown here is derived from an EMBL/GenBank/DDBJ whole genome shotgun (WGS) entry which is preliminary data.</text>
</comment>
<dbReference type="SMART" id="SM00066">
    <property type="entry name" value="GAL4"/>
    <property type="match status" value="1"/>
</dbReference>
<dbReference type="Pfam" id="PF00172">
    <property type="entry name" value="Zn_clus"/>
    <property type="match status" value="1"/>
</dbReference>
<dbReference type="GO" id="GO:0005634">
    <property type="term" value="C:nucleus"/>
    <property type="evidence" value="ECO:0007669"/>
    <property type="project" value="UniProtKB-SubCell"/>
</dbReference>
<keyword evidence="2" id="KW-0805">Transcription regulation</keyword>
<keyword evidence="4" id="KW-0804">Transcription</keyword>
<sequence length="600" mass="67923">MSSENARKKRHVSGLASTKRSKTFTGCWTCRRRSVKCGEEKPTCCRCRNSGLSCDGYGVRLVWPGQHGAKIAQRRNCYDDSLFTYPVFSEEAVDSALNEIDTASNPEDLTIGLFSVFRLQRASEFTLVNDSCTDVELKYGGCFLIGEEGMFPGEQDVVRRLATSSNWVGTMLSDDDYVSTSELNKARRGLDQELHSTSRTAFLDFSLSTQTSIERQLMNYWVTFLSGLMTPTPRQDNAFKDIFTSLAVSAMGTSQSSPAHTAFLHSLYAFAAFSRARLCSSGETESVIGDQHLKWSLRQLNQSLNTCELEAQQAILATILALSMIPAFTGENSDWRVHFRGGIAWLKTTEKRAWRYSRNMSTLYQIFVCLEELRPAYGAIAKGFGPPEFGFRQPSLAPETLTGDKDMEWYLDGIFGVTRPIMEIIHEINQHVFSGARPSQVELDKLELKIYRNDPKWLRSQFSGPDEHCRELAWRHARTFYYACHIYLVCSLRKQPPRSVTHFVEQGIKQIEAISRLEAGFNVSGLMWPCFIIACETEDPDLRLRIKPYFDKRECWGIANVTAAKEVVLAVWNRRDKAIQGGCVLWHEVMAEMGIDIILS</sequence>
<dbReference type="RefSeq" id="XP_046078441.1">
    <property type="nucleotide sequence ID" value="XM_046214964.1"/>
</dbReference>
<dbReference type="Proteomes" id="UP001201262">
    <property type="component" value="Unassembled WGS sequence"/>
</dbReference>
<dbReference type="SUPFAM" id="SSF57701">
    <property type="entry name" value="Zn2/Cys6 DNA-binding domain"/>
    <property type="match status" value="1"/>
</dbReference>
<reference evidence="7" key="1">
    <citation type="submission" date="2021-12" db="EMBL/GenBank/DDBJ databases">
        <title>Convergent genome expansion in fungi linked to evolution of root-endophyte symbiosis.</title>
        <authorList>
            <consortium name="DOE Joint Genome Institute"/>
            <person name="Ke Y.-H."/>
            <person name="Bonito G."/>
            <person name="Liao H.-L."/>
            <person name="Looney B."/>
            <person name="Rojas-Flechas A."/>
            <person name="Nash J."/>
            <person name="Hameed K."/>
            <person name="Schadt C."/>
            <person name="Martin F."/>
            <person name="Crous P.W."/>
            <person name="Miettinen O."/>
            <person name="Magnuson J.K."/>
            <person name="Labbe J."/>
            <person name="Jacobson D."/>
            <person name="Doktycz M.J."/>
            <person name="Veneault-Fourrey C."/>
            <person name="Kuo A."/>
            <person name="Mondo S."/>
            <person name="Calhoun S."/>
            <person name="Riley R."/>
            <person name="Ohm R."/>
            <person name="LaButti K."/>
            <person name="Andreopoulos B."/>
            <person name="Pangilinan J."/>
            <person name="Nolan M."/>
            <person name="Tritt A."/>
            <person name="Clum A."/>
            <person name="Lipzen A."/>
            <person name="Daum C."/>
            <person name="Barry K."/>
            <person name="Grigoriev I.V."/>
            <person name="Vilgalys R."/>
        </authorList>
    </citation>
    <scope>NUCLEOTIDE SEQUENCE</scope>
    <source>
        <strain evidence="7">PMI_201</strain>
    </source>
</reference>
<dbReference type="InterPro" id="IPR036864">
    <property type="entry name" value="Zn2-C6_fun-type_DNA-bd_sf"/>
</dbReference>
<protein>
    <submittedName>
        <fullName evidence="7">Fungal-specific transcription factor domain-containing protein</fullName>
    </submittedName>
</protein>
<dbReference type="PROSITE" id="PS50048">
    <property type="entry name" value="ZN2_CY6_FUNGAL_2"/>
    <property type="match status" value="1"/>
</dbReference>
<dbReference type="GO" id="GO:0000981">
    <property type="term" value="F:DNA-binding transcription factor activity, RNA polymerase II-specific"/>
    <property type="evidence" value="ECO:0007669"/>
    <property type="project" value="InterPro"/>
</dbReference>
<dbReference type="AlphaFoldDB" id="A0AAD4Q1N0"/>
<gene>
    <name evidence="7" type="ORF">BGW36DRAFT_368222</name>
</gene>
<evidence type="ECO:0000256" key="4">
    <source>
        <dbReference type="ARBA" id="ARBA00023163"/>
    </source>
</evidence>
<name>A0AAD4Q1N0_9EURO</name>
<evidence type="ECO:0000256" key="5">
    <source>
        <dbReference type="ARBA" id="ARBA00023242"/>
    </source>
</evidence>
<proteinExistence type="predicted"/>
<comment type="subcellular location">
    <subcellularLocation>
        <location evidence="1">Nucleus</location>
    </subcellularLocation>
</comment>
<dbReference type="InterPro" id="IPR001138">
    <property type="entry name" value="Zn2Cys6_DnaBD"/>
</dbReference>
<organism evidence="7 8">
    <name type="scientific">Talaromyces proteolyticus</name>
    <dbReference type="NCBI Taxonomy" id="1131652"/>
    <lineage>
        <taxon>Eukaryota</taxon>
        <taxon>Fungi</taxon>
        <taxon>Dikarya</taxon>
        <taxon>Ascomycota</taxon>
        <taxon>Pezizomycotina</taxon>
        <taxon>Eurotiomycetes</taxon>
        <taxon>Eurotiomycetidae</taxon>
        <taxon>Eurotiales</taxon>
        <taxon>Trichocomaceae</taxon>
        <taxon>Talaromyces</taxon>
        <taxon>Talaromyces sect. Bacilispori</taxon>
    </lineage>
</organism>
<dbReference type="GO" id="GO:0008270">
    <property type="term" value="F:zinc ion binding"/>
    <property type="evidence" value="ECO:0007669"/>
    <property type="project" value="InterPro"/>
</dbReference>
<dbReference type="Pfam" id="PF11951">
    <property type="entry name" value="Fungal_trans_2"/>
    <property type="match status" value="1"/>
</dbReference>
<evidence type="ECO:0000256" key="2">
    <source>
        <dbReference type="ARBA" id="ARBA00023015"/>
    </source>
</evidence>
<dbReference type="InterPro" id="IPR021858">
    <property type="entry name" value="Fun_TF"/>
</dbReference>
<accession>A0AAD4Q1N0</accession>